<feature type="transmembrane region" description="Helical" evidence="8">
    <location>
        <begin position="36"/>
        <end position="57"/>
    </location>
</feature>
<protein>
    <submittedName>
        <fullName evidence="9">Gustatory receptor 7</fullName>
    </submittedName>
</protein>
<proteinExistence type="evidence at transcript level"/>
<dbReference type="EMBL" id="KM251703">
    <property type="protein sequence ID" value="AKC58584.1"/>
    <property type="molecule type" value="mRNA"/>
</dbReference>
<keyword evidence="6 8" id="KW-0472">Membrane</keyword>
<dbReference type="GO" id="GO:0008527">
    <property type="term" value="F:taste receptor activity"/>
    <property type="evidence" value="ECO:0007669"/>
    <property type="project" value="InterPro"/>
</dbReference>
<comment type="similarity">
    <text evidence="2">Belongs to the insect chemoreceptor superfamily. Gustatory receptor (GR) family. Gr5a subfamily.</text>
</comment>
<name>A0A0E3Y633_9SCAR</name>
<sequence length="103" mass="12036">NNRIRTAAQTKLILWAEVRRYYNKLYELSFRVEEKISPIILISFTSNLYFILVQLHGSVKKRNSAMESVYFFFSFGLLCMRTLAVCLFVGNVDEESKTSIKLL</sequence>
<evidence type="ECO:0000256" key="3">
    <source>
        <dbReference type="ARBA" id="ARBA00022475"/>
    </source>
</evidence>
<evidence type="ECO:0000256" key="6">
    <source>
        <dbReference type="ARBA" id="ARBA00023136"/>
    </source>
</evidence>
<dbReference type="InterPro" id="IPR009318">
    <property type="entry name" value="Gustatory_rcpt"/>
</dbReference>
<evidence type="ECO:0000256" key="7">
    <source>
        <dbReference type="ARBA" id="ARBA00023170"/>
    </source>
</evidence>
<dbReference type="GO" id="GO:0050916">
    <property type="term" value="P:sensory perception of sweet taste"/>
    <property type="evidence" value="ECO:0007669"/>
    <property type="project" value="UniProtKB-ARBA"/>
</dbReference>
<dbReference type="Pfam" id="PF06151">
    <property type="entry name" value="Trehalose_recp"/>
    <property type="match status" value="1"/>
</dbReference>
<accession>A0A0E3Y633</accession>
<keyword evidence="4 8" id="KW-0812">Transmembrane</keyword>
<organism evidence="9">
    <name type="scientific">Anomala corpulenta</name>
    <dbReference type="NCBI Taxonomy" id="931571"/>
    <lineage>
        <taxon>Eukaryota</taxon>
        <taxon>Metazoa</taxon>
        <taxon>Ecdysozoa</taxon>
        <taxon>Arthropoda</taxon>
        <taxon>Hexapoda</taxon>
        <taxon>Insecta</taxon>
        <taxon>Pterygota</taxon>
        <taxon>Neoptera</taxon>
        <taxon>Endopterygota</taxon>
        <taxon>Coleoptera</taxon>
        <taxon>Polyphaga</taxon>
        <taxon>Scarabaeiformia</taxon>
        <taxon>Scarabaeidae</taxon>
        <taxon>Rutelinae</taxon>
        <taxon>Anomala</taxon>
    </lineage>
</organism>
<evidence type="ECO:0000313" key="9">
    <source>
        <dbReference type="EMBL" id="AKC58584.1"/>
    </source>
</evidence>
<feature type="non-terminal residue" evidence="9">
    <location>
        <position position="1"/>
    </location>
</feature>
<gene>
    <name evidence="9" type="primary">GR7</name>
</gene>
<dbReference type="GO" id="GO:0005886">
    <property type="term" value="C:plasma membrane"/>
    <property type="evidence" value="ECO:0007669"/>
    <property type="project" value="UniProtKB-SubCell"/>
</dbReference>
<feature type="transmembrane region" description="Helical" evidence="8">
    <location>
        <begin position="69"/>
        <end position="90"/>
    </location>
</feature>
<dbReference type="PANTHER" id="PTHR21421">
    <property type="entry name" value="GUSTATORY RECEPTOR"/>
    <property type="match status" value="1"/>
</dbReference>
<reference evidence="9" key="1">
    <citation type="journal article" date="2015" name="PLoS ONE">
        <title>Chemosensory Gene Families in Adult Antennae of Anomala corpulenta Motschulsky (Coleoptera: Scarabaeidae: Rutelinae).</title>
        <authorList>
            <person name="Li X."/>
            <person name="Ju Q."/>
            <person name="Jie W."/>
            <person name="Li F."/>
            <person name="Jiang X."/>
            <person name="Hu J."/>
            <person name="Qu M."/>
        </authorList>
    </citation>
    <scope>NUCLEOTIDE SEQUENCE</scope>
</reference>
<comment type="subcellular location">
    <subcellularLocation>
        <location evidence="1">Cell membrane</location>
        <topology evidence="1">Multi-pass membrane protein</topology>
    </subcellularLocation>
</comment>
<evidence type="ECO:0000256" key="5">
    <source>
        <dbReference type="ARBA" id="ARBA00022989"/>
    </source>
</evidence>
<keyword evidence="7 9" id="KW-0675">Receptor</keyword>
<keyword evidence="3" id="KW-1003">Cell membrane</keyword>
<feature type="non-terminal residue" evidence="9">
    <location>
        <position position="103"/>
    </location>
</feature>
<dbReference type="AlphaFoldDB" id="A0A0E3Y633"/>
<evidence type="ECO:0000256" key="8">
    <source>
        <dbReference type="SAM" id="Phobius"/>
    </source>
</evidence>
<evidence type="ECO:0000256" key="2">
    <source>
        <dbReference type="ARBA" id="ARBA00005327"/>
    </source>
</evidence>
<dbReference type="PANTHER" id="PTHR21421:SF29">
    <property type="entry name" value="GUSTATORY RECEPTOR 5A FOR TREHALOSE-RELATED"/>
    <property type="match status" value="1"/>
</dbReference>
<evidence type="ECO:0000256" key="1">
    <source>
        <dbReference type="ARBA" id="ARBA00004651"/>
    </source>
</evidence>
<evidence type="ECO:0000256" key="4">
    <source>
        <dbReference type="ARBA" id="ARBA00022692"/>
    </source>
</evidence>
<keyword evidence="5 8" id="KW-1133">Transmembrane helix</keyword>